<dbReference type="Proteomes" id="UP000254889">
    <property type="component" value="Chromosome"/>
</dbReference>
<proteinExistence type="predicted"/>
<dbReference type="AlphaFoldDB" id="A0A345ZZC5"/>
<dbReference type="RefSeq" id="WP_115692651.1">
    <property type="nucleotide sequence ID" value="NZ_CP031417.1"/>
</dbReference>
<protein>
    <submittedName>
        <fullName evidence="1">Uncharacterized protein</fullName>
    </submittedName>
</protein>
<accession>A0A345ZZC5</accession>
<evidence type="ECO:0000313" key="1">
    <source>
        <dbReference type="EMBL" id="AXK82272.1"/>
    </source>
</evidence>
<gene>
    <name evidence="1" type="ORF">DW352_18135</name>
</gene>
<dbReference type="OrthoDB" id="8243488at2"/>
<evidence type="ECO:0000313" key="2">
    <source>
        <dbReference type="Proteomes" id="UP000254889"/>
    </source>
</evidence>
<dbReference type="EMBL" id="CP031417">
    <property type="protein sequence ID" value="AXK82272.1"/>
    <property type="molecule type" value="Genomic_DNA"/>
</dbReference>
<dbReference type="KEGG" id="ptaw:DW352_18135"/>
<name>A0A345ZZC5_9HYPH</name>
<organism evidence="1 2">
    <name type="scientific">Pseudolabrys taiwanensis</name>
    <dbReference type="NCBI Taxonomy" id="331696"/>
    <lineage>
        <taxon>Bacteria</taxon>
        <taxon>Pseudomonadati</taxon>
        <taxon>Pseudomonadota</taxon>
        <taxon>Alphaproteobacteria</taxon>
        <taxon>Hyphomicrobiales</taxon>
        <taxon>Xanthobacteraceae</taxon>
        <taxon>Pseudolabrys</taxon>
    </lineage>
</organism>
<keyword evidence="2" id="KW-1185">Reference proteome</keyword>
<sequence>MSQTRPKLIARCTGCGGDNVLRDAWACWSNEQQEWELAQVFDHAFCEACETDCQIELVEP</sequence>
<reference evidence="1 2" key="1">
    <citation type="submission" date="2018-07" db="EMBL/GenBank/DDBJ databases">
        <authorList>
            <person name="Quirk P.G."/>
            <person name="Krulwich T.A."/>
        </authorList>
    </citation>
    <scope>NUCLEOTIDE SEQUENCE [LARGE SCALE GENOMIC DNA]</scope>
    <source>
        <strain evidence="1 2">CC-BB4</strain>
    </source>
</reference>